<evidence type="ECO:0000313" key="2">
    <source>
        <dbReference type="Proteomes" id="UP000789920"/>
    </source>
</evidence>
<feature type="non-terminal residue" evidence="1">
    <location>
        <position position="53"/>
    </location>
</feature>
<feature type="non-terminal residue" evidence="1">
    <location>
        <position position="1"/>
    </location>
</feature>
<comment type="caution">
    <text evidence="1">The sequence shown here is derived from an EMBL/GenBank/DDBJ whole genome shotgun (WGS) entry which is preliminary data.</text>
</comment>
<reference evidence="1" key="1">
    <citation type="submission" date="2021-06" db="EMBL/GenBank/DDBJ databases">
        <authorList>
            <person name="Kallberg Y."/>
            <person name="Tangrot J."/>
            <person name="Rosling A."/>
        </authorList>
    </citation>
    <scope>NUCLEOTIDE SEQUENCE</scope>
    <source>
        <strain evidence="1">MA461A</strain>
    </source>
</reference>
<gene>
    <name evidence="1" type="ORF">RPERSI_LOCUS31504</name>
</gene>
<protein>
    <submittedName>
        <fullName evidence="1">14674_t:CDS:1</fullName>
    </submittedName>
</protein>
<name>A0ACA9SI57_9GLOM</name>
<sequence length="53" mass="5753">SGPSCGRDWNISSDNSNNPGYNCGRIRSMSPENNSSNSFGRGRDMSPKNKDSN</sequence>
<dbReference type="EMBL" id="CAJVQC010127268">
    <property type="protein sequence ID" value="CAG8840621.1"/>
    <property type="molecule type" value="Genomic_DNA"/>
</dbReference>
<organism evidence="1 2">
    <name type="scientific">Racocetra persica</name>
    <dbReference type="NCBI Taxonomy" id="160502"/>
    <lineage>
        <taxon>Eukaryota</taxon>
        <taxon>Fungi</taxon>
        <taxon>Fungi incertae sedis</taxon>
        <taxon>Mucoromycota</taxon>
        <taxon>Glomeromycotina</taxon>
        <taxon>Glomeromycetes</taxon>
        <taxon>Diversisporales</taxon>
        <taxon>Gigasporaceae</taxon>
        <taxon>Racocetra</taxon>
    </lineage>
</organism>
<proteinExistence type="predicted"/>
<accession>A0ACA9SI57</accession>
<evidence type="ECO:0000313" key="1">
    <source>
        <dbReference type="EMBL" id="CAG8840621.1"/>
    </source>
</evidence>
<dbReference type="Proteomes" id="UP000789920">
    <property type="component" value="Unassembled WGS sequence"/>
</dbReference>
<keyword evidence="2" id="KW-1185">Reference proteome</keyword>